<evidence type="ECO:0000259" key="1">
    <source>
        <dbReference type="Pfam" id="PF13472"/>
    </source>
</evidence>
<dbReference type="STRING" id="1335309.GA0116948_105175"/>
<gene>
    <name evidence="2" type="ORF">GA0116948_105175</name>
</gene>
<evidence type="ECO:0000313" key="3">
    <source>
        <dbReference type="Proteomes" id="UP000242818"/>
    </source>
</evidence>
<dbReference type="GO" id="GO:0016788">
    <property type="term" value="F:hydrolase activity, acting on ester bonds"/>
    <property type="evidence" value="ECO:0007669"/>
    <property type="project" value="UniProtKB-ARBA"/>
</dbReference>
<accession>A0A1C4DAU6</accession>
<dbReference type="OrthoDB" id="158267at2"/>
<dbReference type="InterPro" id="IPR013830">
    <property type="entry name" value="SGNH_hydro"/>
</dbReference>
<organism evidence="2 3">
    <name type="scientific">Chitinophaga costaii</name>
    <dbReference type="NCBI Taxonomy" id="1335309"/>
    <lineage>
        <taxon>Bacteria</taxon>
        <taxon>Pseudomonadati</taxon>
        <taxon>Bacteroidota</taxon>
        <taxon>Chitinophagia</taxon>
        <taxon>Chitinophagales</taxon>
        <taxon>Chitinophagaceae</taxon>
        <taxon>Chitinophaga</taxon>
    </lineage>
</organism>
<evidence type="ECO:0000313" key="2">
    <source>
        <dbReference type="EMBL" id="SCC28514.1"/>
    </source>
</evidence>
<dbReference type="Proteomes" id="UP000242818">
    <property type="component" value="Unassembled WGS sequence"/>
</dbReference>
<feature type="domain" description="SGNH hydrolase-type esterase" evidence="1">
    <location>
        <begin position="18"/>
        <end position="196"/>
    </location>
</feature>
<dbReference type="InterPro" id="IPR036514">
    <property type="entry name" value="SGNH_hydro_sf"/>
</dbReference>
<dbReference type="CDD" id="cd01832">
    <property type="entry name" value="SGNH_hydrolase_like_1"/>
    <property type="match status" value="1"/>
</dbReference>
<dbReference type="AlphaFoldDB" id="A0A1C4DAU6"/>
<sequence>MSATNQPEKVFPVHNYLALGDSYTIGEMVNEDQRFPEQTAALLQAQGIALAPPRIIARTGWTTDELADAIRAAQITDTFSLVTLLIGVNNQYRGRTVENYAPEFEALLEQAIAFAGGRQDHVVVLSIPDWGVTPFGAGRNPEKITAEINAYNAANRRITATLGAHYTDITPGSRKAATDASLLVADGLHPSGKEYRLWAAALAALAAPWLRR</sequence>
<dbReference type="RefSeq" id="WP_089711464.1">
    <property type="nucleotide sequence ID" value="NZ_FMAR01000005.1"/>
</dbReference>
<proteinExistence type="predicted"/>
<protein>
    <submittedName>
        <fullName evidence="2">Lysophospholipase L1</fullName>
    </submittedName>
</protein>
<keyword evidence="3" id="KW-1185">Reference proteome</keyword>
<dbReference type="Pfam" id="PF13472">
    <property type="entry name" value="Lipase_GDSL_2"/>
    <property type="match status" value="1"/>
</dbReference>
<dbReference type="SUPFAM" id="SSF52266">
    <property type="entry name" value="SGNH hydrolase"/>
    <property type="match status" value="1"/>
</dbReference>
<name>A0A1C4DAU6_9BACT</name>
<dbReference type="EMBL" id="FMAR01000005">
    <property type="protein sequence ID" value="SCC28514.1"/>
    <property type="molecule type" value="Genomic_DNA"/>
</dbReference>
<reference evidence="2 3" key="1">
    <citation type="submission" date="2016-08" db="EMBL/GenBank/DDBJ databases">
        <authorList>
            <person name="Seilhamer J.J."/>
        </authorList>
    </citation>
    <scope>NUCLEOTIDE SEQUENCE [LARGE SCALE GENOMIC DNA]</scope>
    <source>
        <strain evidence="2 3">A37T2</strain>
    </source>
</reference>
<dbReference type="Gene3D" id="3.40.50.1110">
    <property type="entry name" value="SGNH hydrolase"/>
    <property type="match status" value="1"/>
</dbReference>